<dbReference type="Proteomes" id="UP000237000">
    <property type="component" value="Unassembled WGS sequence"/>
</dbReference>
<protein>
    <submittedName>
        <fullName evidence="1">Uncharacterized protein</fullName>
    </submittedName>
</protein>
<dbReference type="AlphaFoldDB" id="A0A2P5ERD5"/>
<evidence type="ECO:0000313" key="1">
    <source>
        <dbReference type="EMBL" id="PON88086.1"/>
    </source>
</evidence>
<organism evidence="1 2">
    <name type="scientific">Trema orientale</name>
    <name type="common">Charcoal tree</name>
    <name type="synonym">Celtis orientalis</name>
    <dbReference type="NCBI Taxonomy" id="63057"/>
    <lineage>
        <taxon>Eukaryota</taxon>
        <taxon>Viridiplantae</taxon>
        <taxon>Streptophyta</taxon>
        <taxon>Embryophyta</taxon>
        <taxon>Tracheophyta</taxon>
        <taxon>Spermatophyta</taxon>
        <taxon>Magnoliopsida</taxon>
        <taxon>eudicotyledons</taxon>
        <taxon>Gunneridae</taxon>
        <taxon>Pentapetalae</taxon>
        <taxon>rosids</taxon>
        <taxon>fabids</taxon>
        <taxon>Rosales</taxon>
        <taxon>Cannabaceae</taxon>
        <taxon>Trema</taxon>
    </lineage>
</organism>
<gene>
    <name evidence="1" type="ORF">TorRG33x02_161120</name>
</gene>
<name>A0A2P5ERD5_TREOI</name>
<comment type="caution">
    <text evidence="1">The sequence shown here is derived from an EMBL/GenBank/DDBJ whole genome shotgun (WGS) entry which is preliminary data.</text>
</comment>
<proteinExistence type="predicted"/>
<dbReference type="EMBL" id="JXTC01000109">
    <property type="protein sequence ID" value="PON88086.1"/>
    <property type="molecule type" value="Genomic_DNA"/>
</dbReference>
<accession>A0A2P5ERD5</accession>
<dbReference type="InParanoid" id="A0A2P5ERD5"/>
<evidence type="ECO:0000313" key="2">
    <source>
        <dbReference type="Proteomes" id="UP000237000"/>
    </source>
</evidence>
<keyword evidence="2" id="KW-1185">Reference proteome</keyword>
<sequence length="97" mass="11100">MTYQFIFYHGRFIHNHDEKRPGFVRRIRLPVMISTRHHSPPVNLLRGLDGTIDKNRGDEVYYTMVVVLDDSGGEIRGVKIAGDGNIEDEAVLANPFF</sequence>
<reference evidence="2" key="1">
    <citation type="submission" date="2016-06" db="EMBL/GenBank/DDBJ databases">
        <title>Parallel loss of symbiosis genes in relatives of nitrogen-fixing non-legume Parasponia.</title>
        <authorList>
            <person name="Van Velzen R."/>
            <person name="Holmer R."/>
            <person name="Bu F."/>
            <person name="Rutten L."/>
            <person name="Van Zeijl A."/>
            <person name="Liu W."/>
            <person name="Santuari L."/>
            <person name="Cao Q."/>
            <person name="Sharma T."/>
            <person name="Shen D."/>
            <person name="Roswanjaya Y."/>
            <person name="Wardhani T."/>
            <person name="Kalhor M.S."/>
            <person name="Jansen J."/>
            <person name="Van den Hoogen J."/>
            <person name="Gungor B."/>
            <person name="Hartog M."/>
            <person name="Hontelez J."/>
            <person name="Verver J."/>
            <person name="Yang W.-C."/>
            <person name="Schijlen E."/>
            <person name="Repin R."/>
            <person name="Schilthuizen M."/>
            <person name="Schranz E."/>
            <person name="Heidstra R."/>
            <person name="Miyata K."/>
            <person name="Fedorova E."/>
            <person name="Kohlen W."/>
            <person name="Bisseling T."/>
            <person name="Smit S."/>
            <person name="Geurts R."/>
        </authorList>
    </citation>
    <scope>NUCLEOTIDE SEQUENCE [LARGE SCALE GENOMIC DNA]</scope>
    <source>
        <strain evidence="2">cv. RG33-2</strain>
    </source>
</reference>